<comment type="caution">
    <text evidence="3">The sequence shown here is derived from an EMBL/GenBank/DDBJ whole genome shotgun (WGS) entry which is preliminary data.</text>
</comment>
<dbReference type="SUPFAM" id="SSF51126">
    <property type="entry name" value="Pectin lyase-like"/>
    <property type="match status" value="1"/>
</dbReference>
<accession>A0A2T4IWV8</accession>
<dbReference type="Gene3D" id="2.160.20.20">
    <property type="match status" value="1"/>
</dbReference>
<dbReference type="InterPro" id="IPR036709">
    <property type="entry name" value="Autotransporte_beta_dom_sf"/>
</dbReference>
<protein>
    <recommendedName>
        <fullName evidence="2">Autotransporter domain-containing protein</fullName>
    </recommendedName>
</protein>
<evidence type="ECO:0000313" key="4">
    <source>
        <dbReference type="Proteomes" id="UP000240259"/>
    </source>
</evidence>
<dbReference type="NCBIfam" id="TIGR02601">
    <property type="entry name" value="autotrns_rpt"/>
    <property type="match status" value="2"/>
</dbReference>
<evidence type="ECO:0000256" key="1">
    <source>
        <dbReference type="ARBA" id="ARBA00022729"/>
    </source>
</evidence>
<dbReference type="InterPro" id="IPR011050">
    <property type="entry name" value="Pectin_lyase_fold/virulence"/>
</dbReference>
<dbReference type="InterPro" id="IPR005546">
    <property type="entry name" value="Autotransporte_beta"/>
</dbReference>
<dbReference type="Pfam" id="PF12951">
    <property type="entry name" value="PATR"/>
    <property type="match status" value="2"/>
</dbReference>
<dbReference type="SUPFAM" id="SSF103515">
    <property type="entry name" value="Autotransporter"/>
    <property type="match status" value="1"/>
</dbReference>
<name>A0A2T4IWV8_9HYPH</name>
<gene>
    <name evidence="3" type="ORF">C9427_13460</name>
</gene>
<keyword evidence="4" id="KW-1185">Reference proteome</keyword>
<dbReference type="EMBL" id="PZJX01000026">
    <property type="protein sequence ID" value="PTE10115.1"/>
    <property type="molecule type" value="Genomic_DNA"/>
</dbReference>
<reference evidence="3 4" key="1">
    <citation type="submission" date="2018-03" db="EMBL/GenBank/DDBJ databases">
        <title>Genome sequence of the symbiotic type strain Mesorhizobium helmanticense CSLC115NT isolated from Lotus corniculatus nodules.</title>
        <authorList>
            <person name="Sannazzaro A.I."/>
            <person name="Torres Tejerizo G.A."/>
            <person name="Dip D."/>
            <person name="Caballero M."/>
            <person name="Pistorio M."/>
            <person name="Estrella M.J."/>
        </authorList>
    </citation>
    <scope>NUCLEOTIDE SEQUENCE [LARGE SCALE GENOMIC DNA]</scope>
    <source>
        <strain evidence="3 4">CSLC115N</strain>
    </source>
</reference>
<dbReference type="SMART" id="SM00869">
    <property type="entry name" value="Autotransporter"/>
    <property type="match status" value="1"/>
</dbReference>
<feature type="domain" description="Autotransporter" evidence="2">
    <location>
        <begin position="789"/>
        <end position="1064"/>
    </location>
</feature>
<dbReference type="Gene3D" id="2.40.128.130">
    <property type="entry name" value="Autotransporter beta-domain"/>
    <property type="match status" value="1"/>
</dbReference>
<dbReference type="InterPro" id="IPR012332">
    <property type="entry name" value="Autotransporter_pectin_lyase_C"/>
</dbReference>
<proteinExistence type="predicted"/>
<sequence length="1064" mass="106325">MIRLFRPAESGEMCARSTVAMAICPFAAVFLLQPVSSGAQEHVPQPFQIRSSDVNPKSSAGDGNAPFAITADDVAPKLTSSGSVTTYQGTESAGEAAITNNENDRVEFLDQSTAAQATIVNNSGGSAHFSDQSTAGSAFMTNNADSLIEFTGQSTAAGSNITNNEGGKISFDDDAGGGNAAIANNGSIAFQGNASAEQANIVSNAGATVSFSGNATAGTAQITNNGGLNFEGSSSAGQSLITNNEGAATRFSGNSSAATAAITNNGGVTFTDDATAGSASIINNQSGEVAFSGNASAGTAFMANSGQLDFAGSSSAGTAEVVNNASGVVTLSGSATLANASVNNGGLVDFSGNASAGAATIVTGPAGRTVFRELSSGGTAALETNLGGTVDFSGVSDGQIEVGSIQGPGTYYLGGVALVVGGNNLSTTVDGAIVDGGLSGGTGGSLVKTGGGTLTLSGPNTYTGATDVSGGVLQAGAAGALSARSDFIVGAGALLDLAGFDQTIGSLSGTGSVDLVTARLTTGGNDADTVFGGTASGTGGLTKTGAGTMELAGVNAYSGTTEVEQGELRVSGSIAASAVQVDAGAILSGNGTVGATTVAGTLARENDGGTLSVAGDLVLGHGSTYSLSLDPNAGASLLTVNGTATVEGSSLVVSVIGDFTIEGTSFRILSASQVIGSFSDVQSDMPFIDLALHYGGGTVDLDVSRNNTDFTSVAETANQRAVAGALADLPDGAIVDAVVASASPSAARSAFDALSGEIYPSLANSLLESDAALRDIMLAQARNSAAEDGSQTRSRLWFDPYLAEIAGGSDGNAASSHISRSGFLTGGDLKLSENWLVGLAAGYGESDFDVSARASDANVDTLSIGAYSAWAGSGLRGRFGGLYSWHEINSERSIAFGAFRDKVKGNYNARSGQVFGEIDYPFKLARAEIAPFVNLTYARWDADGWSESGGDAALDIQASHLDGLITTTGLRMGAEFPWSSDLLVRLGAMAGWRFTSLGGSGEWHQLAGASPFFIGGVPVERNAAVLGADLRLAFRSMSLGLAYDGLLERGSQYQSYKGFLTVKF</sequence>
<evidence type="ECO:0000259" key="2">
    <source>
        <dbReference type="PROSITE" id="PS51208"/>
    </source>
</evidence>
<dbReference type="Proteomes" id="UP000240259">
    <property type="component" value="Unassembled WGS sequence"/>
</dbReference>
<dbReference type="AlphaFoldDB" id="A0A2T4IWV8"/>
<dbReference type="OrthoDB" id="9804931at2"/>
<keyword evidence="1" id="KW-0732">Signal</keyword>
<organism evidence="3 4">
    <name type="scientific">Mesorhizobium helmanticense</name>
    <dbReference type="NCBI Taxonomy" id="1776423"/>
    <lineage>
        <taxon>Bacteria</taxon>
        <taxon>Pseudomonadati</taxon>
        <taxon>Pseudomonadota</taxon>
        <taxon>Alphaproteobacteria</taxon>
        <taxon>Hyphomicrobiales</taxon>
        <taxon>Phyllobacteriaceae</taxon>
        <taxon>Mesorhizobium</taxon>
    </lineage>
</organism>
<evidence type="ECO:0000313" key="3">
    <source>
        <dbReference type="EMBL" id="PTE10115.1"/>
    </source>
</evidence>
<dbReference type="InterPro" id="IPR013425">
    <property type="entry name" value="Autotrns_rpt"/>
</dbReference>
<dbReference type="Pfam" id="PF03797">
    <property type="entry name" value="Autotransporter"/>
    <property type="match status" value="1"/>
</dbReference>
<dbReference type="PROSITE" id="PS51208">
    <property type="entry name" value="AUTOTRANSPORTER"/>
    <property type="match status" value="1"/>
</dbReference>